<protein>
    <submittedName>
        <fullName evidence="1">Uncharacterized protein</fullName>
    </submittedName>
</protein>
<evidence type="ECO:0000313" key="2">
    <source>
        <dbReference type="Proteomes" id="UP000288102"/>
    </source>
</evidence>
<reference evidence="2" key="1">
    <citation type="journal article" date="2019" name="Syst. Appl. Microbiol.">
        <title>Flavobacterium circumlabens sp. nov. and Flavobacterium cupreum sp. nov., two psychrotrophic species isolated from Antarctic environmental samples.</title>
        <authorList>
            <person name="Kralova S."/>
            <person name="Busse H.-J."/>
            <person name="Svec P."/>
            <person name="Maslanova I."/>
            <person name="Stankova E."/>
            <person name="Bartak M."/>
            <person name="Sedlacek I."/>
        </authorList>
    </citation>
    <scope>NUCLEOTIDE SEQUENCE [LARGE SCALE GENOMIC DNA]</scope>
    <source>
        <strain evidence="2">CCM 8825</strain>
    </source>
</reference>
<evidence type="ECO:0000313" key="1">
    <source>
        <dbReference type="EMBL" id="RUT67941.1"/>
    </source>
</evidence>
<sequence>MVLRLICLTPIKTNIRVSFSKSRFFCEPGKPAAEDLSVKSLQFFKKSNNINHGYRQQKDKQAVQITS</sequence>
<dbReference type="Proteomes" id="UP000288102">
    <property type="component" value="Unassembled WGS sequence"/>
</dbReference>
<gene>
    <name evidence="1" type="ORF">D0817_23700</name>
</gene>
<accession>A0A434A0Q5</accession>
<dbReference type="AlphaFoldDB" id="A0A434A0Q5"/>
<name>A0A434A0Q5_9FLAO</name>
<organism evidence="1 2">
    <name type="scientific">Flavobacterium cupreum</name>
    <dbReference type="NCBI Taxonomy" id="2133766"/>
    <lineage>
        <taxon>Bacteria</taxon>
        <taxon>Pseudomonadati</taxon>
        <taxon>Bacteroidota</taxon>
        <taxon>Flavobacteriia</taxon>
        <taxon>Flavobacteriales</taxon>
        <taxon>Flavobacteriaceae</taxon>
        <taxon>Flavobacterium</taxon>
    </lineage>
</organism>
<dbReference type="EMBL" id="QWDM01000023">
    <property type="protein sequence ID" value="RUT67941.1"/>
    <property type="molecule type" value="Genomic_DNA"/>
</dbReference>
<comment type="caution">
    <text evidence="1">The sequence shown here is derived from an EMBL/GenBank/DDBJ whole genome shotgun (WGS) entry which is preliminary data.</text>
</comment>
<proteinExistence type="predicted"/>
<keyword evidence="2" id="KW-1185">Reference proteome</keyword>